<accession>A0A2M7VZR0</accession>
<gene>
    <name evidence="1" type="ORF">COX68_01360</name>
</gene>
<dbReference type="Proteomes" id="UP000228743">
    <property type="component" value="Unassembled WGS sequence"/>
</dbReference>
<protein>
    <submittedName>
        <fullName evidence="1">Uncharacterized protein</fullName>
    </submittedName>
</protein>
<organism evidence="1 2">
    <name type="scientific">Candidatus Falkowbacteria bacterium CG_4_10_14_0_2_um_filter_41_15</name>
    <dbReference type="NCBI Taxonomy" id="1974554"/>
    <lineage>
        <taxon>Bacteria</taxon>
        <taxon>Candidatus Falkowiibacteriota</taxon>
    </lineage>
</organism>
<dbReference type="AlphaFoldDB" id="A0A2M7VZR0"/>
<comment type="caution">
    <text evidence="1">The sequence shown here is derived from an EMBL/GenBank/DDBJ whole genome shotgun (WGS) entry which is preliminary data.</text>
</comment>
<evidence type="ECO:0000313" key="2">
    <source>
        <dbReference type="Proteomes" id="UP000228743"/>
    </source>
</evidence>
<name>A0A2M7VZR0_9BACT</name>
<reference evidence="2" key="1">
    <citation type="submission" date="2017-09" db="EMBL/GenBank/DDBJ databases">
        <title>Depth-based differentiation of microbial function through sediment-hosted aquifers and enrichment of novel symbionts in the deep terrestrial subsurface.</title>
        <authorList>
            <person name="Probst A.J."/>
            <person name="Ladd B."/>
            <person name="Jarett J.K."/>
            <person name="Geller-Mcgrath D.E."/>
            <person name="Sieber C.M.K."/>
            <person name="Emerson J.B."/>
            <person name="Anantharaman K."/>
            <person name="Thomas B.C."/>
            <person name="Malmstrom R."/>
            <person name="Stieglmeier M."/>
            <person name="Klingl A."/>
            <person name="Woyke T."/>
            <person name="Ryan C.M."/>
            <person name="Banfield J.F."/>
        </authorList>
    </citation>
    <scope>NUCLEOTIDE SEQUENCE [LARGE SCALE GENOMIC DNA]</scope>
</reference>
<sequence length="107" mass="11964">MEAPIIILLLFFAIGIILAVTTKKAGKKEAPKYKSGTGKVLMHKQGWTYTDLSCNGGASHSAMNIVENHKWLSDYANVTFARTLGVTKTKDFIRDGVDEYTYMLECW</sequence>
<dbReference type="EMBL" id="PFPX01000033">
    <property type="protein sequence ID" value="PJA10059.1"/>
    <property type="molecule type" value="Genomic_DNA"/>
</dbReference>
<proteinExistence type="predicted"/>
<evidence type="ECO:0000313" key="1">
    <source>
        <dbReference type="EMBL" id="PJA10059.1"/>
    </source>
</evidence>